<reference evidence="3" key="1">
    <citation type="submission" date="2014-09" db="EMBL/GenBank/DDBJ databases">
        <title>Sequence of the Streptomyces nodosus genome.</title>
        <authorList>
            <person name="Sweeney P."/>
            <person name="Stephens N."/>
            <person name="Murphy C."/>
            <person name="Caffrey P."/>
        </authorList>
    </citation>
    <scope>NUCLEOTIDE SEQUENCE [LARGE SCALE GENOMIC DNA]</scope>
    <source>
        <strain evidence="3">ATCC 14899</strain>
    </source>
</reference>
<evidence type="ECO:0000313" key="1">
    <source>
        <dbReference type="EMBL" id="AJE43480.1"/>
    </source>
</evidence>
<gene>
    <name evidence="2" type="ORF">CP978_28535</name>
    <name evidence="1" type="ORF">SNOD_28265</name>
</gene>
<evidence type="ECO:0000313" key="2">
    <source>
        <dbReference type="EMBL" id="QEV41985.1"/>
    </source>
</evidence>
<protein>
    <submittedName>
        <fullName evidence="1">Uncharacterized protein</fullName>
    </submittedName>
</protein>
<accession>A0A0B5DQ84</accession>
<dbReference type="Proteomes" id="UP000031526">
    <property type="component" value="Chromosome"/>
</dbReference>
<reference evidence="1 3" key="2">
    <citation type="journal article" date="2016" name="Appl. Microbiol. Biotechnol.">
        <title>Exploiting the genome sequence of Streptomyces nodosus for enhanced antibiotic production.</title>
        <authorList>
            <person name="Sweeney P."/>
            <person name="Murphy C.D."/>
            <person name="Caffrey P."/>
        </authorList>
    </citation>
    <scope>NUCLEOTIDE SEQUENCE [LARGE SCALE GENOMIC DNA]</scope>
    <source>
        <strain evidence="1 3">ATCC 14899</strain>
    </source>
</reference>
<evidence type="ECO:0000313" key="4">
    <source>
        <dbReference type="Proteomes" id="UP000325763"/>
    </source>
</evidence>
<keyword evidence="3" id="KW-1185">Reference proteome</keyword>
<organism evidence="1 3">
    <name type="scientific">Streptomyces nodosus</name>
    <dbReference type="NCBI Taxonomy" id="40318"/>
    <lineage>
        <taxon>Bacteria</taxon>
        <taxon>Bacillati</taxon>
        <taxon>Actinomycetota</taxon>
        <taxon>Actinomycetes</taxon>
        <taxon>Kitasatosporales</taxon>
        <taxon>Streptomycetaceae</taxon>
        <taxon>Streptomyces</taxon>
    </lineage>
</organism>
<dbReference type="KEGG" id="snq:CP978_28535"/>
<dbReference type="EMBL" id="CP009313">
    <property type="protein sequence ID" value="AJE43480.1"/>
    <property type="molecule type" value="Genomic_DNA"/>
</dbReference>
<proteinExistence type="predicted"/>
<evidence type="ECO:0000313" key="3">
    <source>
        <dbReference type="Proteomes" id="UP000031526"/>
    </source>
</evidence>
<sequence>MTESAAHAGVATVAAGRSLDLLPLPDLDAGLLTAEQVRGGSCVWCGTRLTGETAIDFGARSGTLVGVVAPWYPRGCRPCVRKAAVTAHNEHPSTCEQCVDDPTLCDTRRALRRLALEVRR</sequence>
<dbReference type="HOGENOM" id="CLU_2144343_0_0_11"/>
<name>A0A0B5DQ84_9ACTN</name>
<dbReference type="EMBL" id="CP023747">
    <property type="protein sequence ID" value="QEV41985.1"/>
    <property type="molecule type" value="Genomic_DNA"/>
</dbReference>
<reference evidence="2 4" key="3">
    <citation type="submission" date="2017-09" db="EMBL/GenBank/DDBJ databases">
        <title>Streptomyces genome completion.</title>
        <authorList>
            <person name="Lee N."/>
            <person name="Cho B.-K."/>
        </authorList>
    </citation>
    <scope>NUCLEOTIDE SEQUENCE [LARGE SCALE GENOMIC DNA]</scope>
    <source>
        <strain evidence="2 4">ATCC 14899</strain>
    </source>
</reference>
<dbReference type="AlphaFoldDB" id="A0A0B5DQ84"/>
<dbReference type="Proteomes" id="UP000325763">
    <property type="component" value="Chromosome"/>
</dbReference>